<dbReference type="Gene3D" id="2.170.130.10">
    <property type="entry name" value="TonB-dependent receptor, plug domain"/>
    <property type="match status" value="1"/>
</dbReference>
<dbReference type="Proteomes" id="UP000438914">
    <property type="component" value="Unassembled WGS sequence"/>
</dbReference>
<evidence type="ECO:0000313" key="14">
    <source>
        <dbReference type="Proteomes" id="UP000438914"/>
    </source>
</evidence>
<evidence type="ECO:0000259" key="12">
    <source>
        <dbReference type="Pfam" id="PF07715"/>
    </source>
</evidence>
<evidence type="ECO:0000256" key="4">
    <source>
        <dbReference type="ARBA" id="ARBA00022692"/>
    </source>
</evidence>
<keyword evidence="5 9" id="KW-0798">TonB box</keyword>
<feature type="domain" description="TonB-dependent receptor-like beta-barrel" evidence="11">
    <location>
        <begin position="436"/>
        <end position="1041"/>
    </location>
</feature>
<dbReference type="InterPro" id="IPR023997">
    <property type="entry name" value="TonB-dep_OMP_SusC/RagA_CS"/>
</dbReference>
<feature type="domain" description="TonB-dependent receptor plug" evidence="12">
    <location>
        <begin position="135"/>
        <end position="237"/>
    </location>
</feature>
<gene>
    <name evidence="13" type="ORF">FYJ73_13900</name>
</gene>
<dbReference type="RefSeq" id="WP_154535343.1">
    <property type="nucleotide sequence ID" value="NZ_VUNG01000049.1"/>
</dbReference>
<feature type="chain" id="PRO_5029737504" evidence="10">
    <location>
        <begin position="29"/>
        <end position="1087"/>
    </location>
</feature>
<comment type="similarity">
    <text evidence="8 9">Belongs to the TonB-dependent receptor family.</text>
</comment>
<evidence type="ECO:0000256" key="3">
    <source>
        <dbReference type="ARBA" id="ARBA00022452"/>
    </source>
</evidence>
<dbReference type="Gene3D" id="2.40.170.20">
    <property type="entry name" value="TonB-dependent receptor, beta-barrel domain"/>
    <property type="match status" value="1"/>
</dbReference>
<dbReference type="NCBIfam" id="TIGR04057">
    <property type="entry name" value="SusC_RagA_signa"/>
    <property type="match status" value="1"/>
</dbReference>
<dbReference type="Pfam" id="PF13715">
    <property type="entry name" value="CarbopepD_reg_2"/>
    <property type="match status" value="1"/>
</dbReference>
<keyword evidence="10" id="KW-0732">Signal</keyword>
<keyword evidence="3 8" id="KW-1134">Transmembrane beta strand</keyword>
<evidence type="ECO:0000256" key="9">
    <source>
        <dbReference type="RuleBase" id="RU003357"/>
    </source>
</evidence>
<dbReference type="InterPro" id="IPR036942">
    <property type="entry name" value="Beta-barrel_TonB_sf"/>
</dbReference>
<dbReference type="InterPro" id="IPR008969">
    <property type="entry name" value="CarboxyPept-like_regulatory"/>
</dbReference>
<evidence type="ECO:0000256" key="8">
    <source>
        <dbReference type="PROSITE-ProRule" id="PRU01360"/>
    </source>
</evidence>
<dbReference type="AlphaFoldDB" id="A0A7K0KII3"/>
<dbReference type="InterPro" id="IPR039426">
    <property type="entry name" value="TonB-dep_rcpt-like"/>
</dbReference>
<dbReference type="GO" id="GO:0009279">
    <property type="term" value="C:cell outer membrane"/>
    <property type="evidence" value="ECO:0007669"/>
    <property type="project" value="UniProtKB-SubCell"/>
</dbReference>
<evidence type="ECO:0000256" key="5">
    <source>
        <dbReference type="ARBA" id="ARBA00023077"/>
    </source>
</evidence>
<keyword evidence="13" id="KW-0675">Receptor</keyword>
<accession>A0A7K0KII3</accession>
<dbReference type="Pfam" id="PF00593">
    <property type="entry name" value="TonB_dep_Rec_b-barrel"/>
    <property type="match status" value="1"/>
</dbReference>
<dbReference type="PROSITE" id="PS52016">
    <property type="entry name" value="TONB_DEPENDENT_REC_3"/>
    <property type="match status" value="1"/>
</dbReference>
<evidence type="ECO:0000256" key="6">
    <source>
        <dbReference type="ARBA" id="ARBA00023136"/>
    </source>
</evidence>
<reference evidence="13 14" key="1">
    <citation type="submission" date="2019-08" db="EMBL/GenBank/DDBJ databases">
        <title>In-depth cultivation of the pig gut microbiome towards novel bacterial diversity and tailored functional studies.</title>
        <authorList>
            <person name="Wylensek D."/>
            <person name="Hitch T.C.A."/>
            <person name="Clavel T."/>
        </authorList>
    </citation>
    <scope>NUCLEOTIDE SEQUENCE [LARGE SCALE GENOMIC DNA]</scope>
    <source>
        <strain evidence="13 14">LKV-178-WT-2A</strain>
    </source>
</reference>
<dbReference type="NCBIfam" id="TIGR04056">
    <property type="entry name" value="OMP_RagA_SusC"/>
    <property type="match status" value="1"/>
</dbReference>
<dbReference type="SUPFAM" id="SSF49464">
    <property type="entry name" value="Carboxypeptidase regulatory domain-like"/>
    <property type="match status" value="1"/>
</dbReference>
<evidence type="ECO:0000313" key="13">
    <source>
        <dbReference type="EMBL" id="MST85743.1"/>
    </source>
</evidence>
<dbReference type="InterPro" id="IPR037066">
    <property type="entry name" value="Plug_dom_sf"/>
</dbReference>
<proteinExistence type="inferred from homology"/>
<keyword evidence="2 8" id="KW-0813">Transport</keyword>
<evidence type="ECO:0000256" key="1">
    <source>
        <dbReference type="ARBA" id="ARBA00004571"/>
    </source>
</evidence>
<keyword evidence="6 8" id="KW-0472">Membrane</keyword>
<dbReference type="Pfam" id="PF07715">
    <property type="entry name" value="Plug"/>
    <property type="match status" value="1"/>
</dbReference>
<comment type="subcellular location">
    <subcellularLocation>
        <location evidence="1 8">Cell outer membrane</location>
        <topology evidence="1 8">Multi-pass membrane protein</topology>
    </subcellularLocation>
</comment>
<dbReference type="InterPro" id="IPR023996">
    <property type="entry name" value="TonB-dep_OMP_SusC/RagA"/>
</dbReference>
<name>A0A7K0KII3_9BACT</name>
<dbReference type="InterPro" id="IPR012910">
    <property type="entry name" value="Plug_dom"/>
</dbReference>
<evidence type="ECO:0000256" key="10">
    <source>
        <dbReference type="SAM" id="SignalP"/>
    </source>
</evidence>
<sequence>MNFNLNKTMLLMGACTALGLAYSPCVHAASPSLMAQAVQQAKKVTGHVVDVDGPVIGASVVEKGNPKNGAVTDLDGNFTLNVKPGATLVVSYIGYKTQEVAVGNQSNLAITMKADDKTLEDVVVVGYGVQKKKLVTGATVEVKGEDIEKMNTTQVLGALQSKTPGVNITAVSGQPGDGFKVAVRGAGTNSDTKPIYVIDGVAGGDINNLNPADIERIDVLKDAASAAIYGANGANGVILITTKQGKAGKISVSYDGNIGWQNMYRIPKLLNAKQYMQVQDMVSMNNGGSAYDWSKYIDADLLKAYQDGSNAGTDWLDILRNKNAITTNHDINITGGSDRSRFSTGVGYQYQDGILGGDYAKSDFRRFTIRLNSEHVLYRNDKGLDVVKFGENLYFQHREKQGIQIGNQYSNVLSTALRANPCVPVYDKDGNYFDSDDLKKSGTEGWMNYNSYTLNPIYQLVNSQSANNKSRNFTLNAIGYIEVQPIKGLTYRGQVNYSQNSYSYRYFLPIYSANTTNKDGFRTTDETNQQMGLGWTWSMTHTLNYKFALNNHHFDALVGTEYYQTRPGMGESLTGMATSSIYGDFKHGYLSLTKDRNGGATVTGTPYTDETANSYFGRINYDYNETYMFSAILRADGSSRFADGHRWGYFPSFSAGWVISNEKFMQPTASWLDFLKFRAGWGQNGNKNIGDAFGYLATFSYGDYGNYSFGNTKENSTQGAYLSRLSNDDLKWETSEQTDLGIDARFLNGRLGATMDWYYKKTKDLLVQVQVPGTSGFSTQWQNAGTVRNTGFEIALNWNDKIGRDFNYGVNWNMAYNSNKVTKINNANHYNEGGNDLLAQNTGIMARMEEGHPIGYFYGYKTEGVMQNAADIQAYLDKNCGGNAANSLQGTDIKPGDLKFVDVNHDGKIDANDKTELGDPNPDVTMGFGFNIGYKGFDLSATAYGAFGQQVMRSWRKFTDGQYENYTTEVYKYWHGEGTSNKYPRLAPGNTGPNWQQISDIYCENASYLRLQNLTVGYDFKSIWKSCPFEQLRLYFTAQNLFTITGYDGMDPENGMALNSSEPWVTGVDVGNYPSPRTYLIGVNIKF</sequence>
<evidence type="ECO:0000256" key="7">
    <source>
        <dbReference type="ARBA" id="ARBA00023237"/>
    </source>
</evidence>
<evidence type="ECO:0000256" key="2">
    <source>
        <dbReference type="ARBA" id="ARBA00022448"/>
    </source>
</evidence>
<dbReference type="Gene3D" id="2.60.40.1120">
    <property type="entry name" value="Carboxypeptidase-like, regulatory domain"/>
    <property type="match status" value="1"/>
</dbReference>
<dbReference type="FunFam" id="2.60.40.1120:FF:000003">
    <property type="entry name" value="Outer membrane protein Omp121"/>
    <property type="match status" value="1"/>
</dbReference>
<keyword evidence="14" id="KW-1185">Reference proteome</keyword>
<evidence type="ECO:0000259" key="11">
    <source>
        <dbReference type="Pfam" id="PF00593"/>
    </source>
</evidence>
<protein>
    <submittedName>
        <fullName evidence="13">TonB-dependent receptor</fullName>
    </submittedName>
</protein>
<keyword evidence="7 8" id="KW-0998">Cell outer membrane</keyword>
<dbReference type="InterPro" id="IPR000531">
    <property type="entry name" value="Beta-barrel_TonB"/>
</dbReference>
<dbReference type="EMBL" id="VUNG01000049">
    <property type="protein sequence ID" value="MST85743.1"/>
    <property type="molecule type" value="Genomic_DNA"/>
</dbReference>
<comment type="caution">
    <text evidence="13">The sequence shown here is derived from an EMBL/GenBank/DDBJ whole genome shotgun (WGS) entry which is preliminary data.</text>
</comment>
<feature type="signal peptide" evidence="10">
    <location>
        <begin position="1"/>
        <end position="28"/>
    </location>
</feature>
<dbReference type="SUPFAM" id="SSF56935">
    <property type="entry name" value="Porins"/>
    <property type="match status" value="1"/>
</dbReference>
<organism evidence="13 14">
    <name type="scientific">Hallella mizrahii</name>
    <dbReference type="NCBI Taxonomy" id="2606637"/>
    <lineage>
        <taxon>Bacteria</taxon>
        <taxon>Pseudomonadati</taxon>
        <taxon>Bacteroidota</taxon>
        <taxon>Bacteroidia</taxon>
        <taxon>Bacteroidales</taxon>
        <taxon>Prevotellaceae</taxon>
        <taxon>Hallella</taxon>
    </lineage>
</organism>
<keyword evidence="4 8" id="KW-0812">Transmembrane</keyword>